<dbReference type="EMBL" id="MU129027">
    <property type="protein sequence ID" value="KAF9509869.1"/>
    <property type="molecule type" value="Genomic_DNA"/>
</dbReference>
<proteinExistence type="predicted"/>
<comment type="caution">
    <text evidence="2">The sequence shown here is derived from an EMBL/GenBank/DDBJ whole genome shotgun (WGS) entry which is preliminary data.</text>
</comment>
<feature type="signal peptide" evidence="1">
    <location>
        <begin position="1"/>
        <end position="19"/>
    </location>
</feature>
<organism evidence="2 3">
    <name type="scientific">Hydnum rufescens UP504</name>
    <dbReference type="NCBI Taxonomy" id="1448309"/>
    <lineage>
        <taxon>Eukaryota</taxon>
        <taxon>Fungi</taxon>
        <taxon>Dikarya</taxon>
        <taxon>Basidiomycota</taxon>
        <taxon>Agaricomycotina</taxon>
        <taxon>Agaricomycetes</taxon>
        <taxon>Cantharellales</taxon>
        <taxon>Hydnaceae</taxon>
        <taxon>Hydnum</taxon>
    </lineage>
</organism>
<dbReference type="AlphaFoldDB" id="A0A9P6APW1"/>
<evidence type="ECO:0008006" key="4">
    <source>
        <dbReference type="Google" id="ProtNLM"/>
    </source>
</evidence>
<reference evidence="2" key="1">
    <citation type="journal article" date="2020" name="Nat. Commun.">
        <title>Large-scale genome sequencing of mycorrhizal fungi provides insights into the early evolution of symbiotic traits.</title>
        <authorList>
            <person name="Miyauchi S."/>
            <person name="Kiss E."/>
            <person name="Kuo A."/>
            <person name="Drula E."/>
            <person name="Kohler A."/>
            <person name="Sanchez-Garcia M."/>
            <person name="Morin E."/>
            <person name="Andreopoulos B."/>
            <person name="Barry K.W."/>
            <person name="Bonito G."/>
            <person name="Buee M."/>
            <person name="Carver A."/>
            <person name="Chen C."/>
            <person name="Cichocki N."/>
            <person name="Clum A."/>
            <person name="Culley D."/>
            <person name="Crous P.W."/>
            <person name="Fauchery L."/>
            <person name="Girlanda M."/>
            <person name="Hayes R.D."/>
            <person name="Keri Z."/>
            <person name="LaButti K."/>
            <person name="Lipzen A."/>
            <person name="Lombard V."/>
            <person name="Magnuson J."/>
            <person name="Maillard F."/>
            <person name="Murat C."/>
            <person name="Nolan M."/>
            <person name="Ohm R.A."/>
            <person name="Pangilinan J."/>
            <person name="Pereira M.F."/>
            <person name="Perotto S."/>
            <person name="Peter M."/>
            <person name="Pfister S."/>
            <person name="Riley R."/>
            <person name="Sitrit Y."/>
            <person name="Stielow J.B."/>
            <person name="Szollosi G."/>
            <person name="Zifcakova L."/>
            <person name="Stursova M."/>
            <person name="Spatafora J.W."/>
            <person name="Tedersoo L."/>
            <person name="Vaario L.M."/>
            <person name="Yamada A."/>
            <person name="Yan M."/>
            <person name="Wang P."/>
            <person name="Xu J."/>
            <person name="Bruns T."/>
            <person name="Baldrian P."/>
            <person name="Vilgalys R."/>
            <person name="Dunand C."/>
            <person name="Henrissat B."/>
            <person name="Grigoriev I.V."/>
            <person name="Hibbett D."/>
            <person name="Nagy L.G."/>
            <person name="Martin F.M."/>
        </authorList>
    </citation>
    <scope>NUCLEOTIDE SEQUENCE</scope>
    <source>
        <strain evidence="2">UP504</strain>
    </source>
</reference>
<keyword evidence="3" id="KW-1185">Reference proteome</keyword>
<evidence type="ECO:0000313" key="3">
    <source>
        <dbReference type="Proteomes" id="UP000886523"/>
    </source>
</evidence>
<keyword evidence="1" id="KW-0732">Signal</keyword>
<evidence type="ECO:0000313" key="2">
    <source>
        <dbReference type="EMBL" id="KAF9509869.1"/>
    </source>
</evidence>
<feature type="chain" id="PRO_5040161944" description="Secreted protein" evidence="1">
    <location>
        <begin position="20"/>
        <end position="114"/>
    </location>
</feature>
<dbReference type="Proteomes" id="UP000886523">
    <property type="component" value="Unassembled WGS sequence"/>
</dbReference>
<gene>
    <name evidence="2" type="ORF">BS47DRAFT_115827</name>
</gene>
<accession>A0A9P6APW1</accession>
<evidence type="ECO:0000256" key="1">
    <source>
        <dbReference type="SAM" id="SignalP"/>
    </source>
</evidence>
<name>A0A9P6APW1_9AGAM</name>
<sequence>MLPSLLASVISLLVSKASAEEAIASDARTCGIPEGFQGGFGVAGLSHSRNTRNCGIPWVHPALWTEIQLLRGPGGRGRIGCLYIMMTCFRRRADYTQAKMIVFHQHMANLQCSR</sequence>
<protein>
    <recommendedName>
        <fullName evidence="4">Secreted protein</fullName>
    </recommendedName>
</protein>